<evidence type="ECO:0000256" key="3">
    <source>
        <dbReference type="ARBA" id="ARBA00022679"/>
    </source>
</evidence>
<dbReference type="RefSeq" id="WP_279244355.1">
    <property type="nucleotide sequence ID" value="NZ_SHNN01000001.1"/>
</dbReference>
<comment type="subcellular location">
    <subcellularLocation>
        <location evidence="1">Cell membrane</location>
        <topology evidence="1">Multi-pass membrane protein</topology>
    </subcellularLocation>
</comment>
<keyword evidence="9" id="KW-1185">Reference proteome</keyword>
<organism evidence="8 9">
    <name type="scientific">Candidatus Litorirhabdus singularis</name>
    <dbReference type="NCBI Taxonomy" id="2518993"/>
    <lineage>
        <taxon>Bacteria</taxon>
        <taxon>Pseudomonadati</taxon>
        <taxon>Pseudomonadota</taxon>
        <taxon>Gammaproteobacteria</taxon>
        <taxon>Cellvibrionales</taxon>
        <taxon>Halieaceae</taxon>
        <taxon>Candidatus Litorirhabdus</taxon>
    </lineage>
</organism>
<dbReference type="Proteomes" id="UP001143362">
    <property type="component" value="Unassembled WGS sequence"/>
</dbReference>
<dbReference type="InterPro" id="IPR000715">
    <property type="entry name" value="Glycosyl_transferase_4"/>
</dbReference>
<feature type="transmembrane region" description="Helical" evidence="7">
    <location>
        <begin position="36"/>
        <end position="56"/>
    </location>
</feature>
<dbReference type="GO" id="GO:0016740">
    <property type="term" value="F:transferase activity"/>
    <property type="evidence" value="ECO:0007669"/>
    <property type="project" value="UniProtKB-KW"/>
</dbReference>
<dbReference type="PANTHER" id="PTHR22926:SF3">
    <property type="entry name" value="UNDECAPRENYL-PHOSPHATE ALPHA-N-ACETYLGLUCOSAMINYL 1-PHOSPHATE TRANSFERASE"/>
    <property type="match status" value="1"/>
</dbReference>
<protein>
    <submittedName>
        <fullName evidence="8">Undecaprenyl/decaprenyl-phosphate alpha-N-acetylglucosaminyl 1-phosphate transferase</fullName>
    </submittedName>
</protein>
<dbReference type="PANTHER" id="PTHR22926">
    <property type="entry name" value="PHOSPHO-N-ACETYLMURAMOYL-PENTAPEPTIDE-TRANSFERASE"/>
    <property type="match status" value="1"/>
</dbReference>
<dbReference type="EMBL" id="SHNN01000001">
    <property type="protein sequence ID" value="MCX2980379.1"/>
    <property type="molecule type" value="Genomic_DNA"/>
</dbReference>
<keyword evidence="6 7" id="KW-0472">Membrane</keyword>
<evidence type="ECO:0000256" key="2">
    <source>
        <dbReference type="ARBA" id="ARBA00022475"/>
    </source>
</evidence>
<feature type="transmembrane region" description="Helical" evidence="7">
    <location>
        <begin position="285"/>
        <end position="306"/>
    </location>
</feature>
<sequence length="340" mass="36511">MILQALIFSLLLTYCSITVCRRLGLMDVPGGRKDHAGDIPLAGGIAIFLTVVLISVTQQVTVFSEQLLWVAALLFLIGVIDDALHINPWLRLGVHYFCGILMATAAGIAIIQVGDLLTFGTIELLLLCVPLTALAAAGLCNAFNMIDGLDGLAAGLVLIPLLLLAFLAWQAGHPMLPALLIIAVPVMVFLLFNLGPNRVWLPQIFLGDAGSVTLGFLLTAALVTLSQGQAALIAPVTALWLVTVPLMDMLATMLRRMRQGRSPLHPDRLHLHYALLDAGFSPRQVLLLLLAYALCCAGLGLVLEALPASVSLLLYHLMFLLHCLFVTRGLERICATHEPA</sequence>
<feature type="transmembrane region" description="Helical" evidence="7">
    <location>
        <begin position="175"/>
        <end position="192"/>
    </location>
</feature>
<reference evidence="8" key="1">
    <citation type="submission" date="2019-02" db="EMBL/GenBank/DDBJ databases">
        <authorList>
            <person name="Li S.-H."/>
        </authorList>
    </citation>
    <scope>NUCLEOTIDE SEQUENCE</scope>
    <source>
        <strain evidence="8">IMCC14734</strain>
    </source>
</reference>
<feature type="transmembrane region" description="Helical" evidence="7">
    <location>
        <begin position="6"/>
        <end position="24"/>
    </location>
</feature>
<evidence type="ECO:0000313" key="9">
    <source>
        <dbReference type="Proteomes" id="UP001143362"/>
    </source>
</evidence>
<feature type="transmembrane region" description="Helical" evidence="7">
    <location>
        <begin position="151"/>
        <end position="169"/>
    </location>
</feature>
<evidence type="ECO:0000256" key="6">
    <source>
        <dbReference type="ARBA" id="ARBA00023136"/>
    </source>
</evidence>
<dbReference type="CDD" id="cd06853">
    <property type="entry name" value="GT_WecA_like"/>
    <property type="match status" value="1"/>
</dbReference>
<feature type="transmembrane region" description="Helical" evidence="7">
    <location>
        <begin position="231"/>
        <end position="251"/>
    </location>
</feature>
<keyword evidence="4 7" id="KW-0812">Transmembrane</keyword>
<name>A0ABT3TDP3_9GAMM</name>
<evidence type="ECO:0000256" key="1">
    <source>
        <dbReference type="ARBA" id="ARBA00004651"/>
    </source>
</evidence>
<evidence type="ECO:0000256" key="4">
    <source>
        <dbReference type="ARBA" id="ARBA00022692"/>
    </source>
</evidence>
<feature type="transmembrane region" description="Helical" evidence="7">
    <location>
        <begin position="204"/>
        <end position="225"/>
    </location>
</feature>
<dbReference type="Pfam" id="PF00953">
    <property type="entry name" value="Glycos_transf_4"/>
    <property type="match status" value="1"/>
</dbReference>
<dbReference type="PROSITE" id="PS01348">
    <property type="entry name" value="MRAY_2"/>
    <property type="match status" value="1"/>
</dbReference>
<proteinExistence type="predicted"/>
<feature type="transmembrane region" description="Helical" evidence="7">
    <location>
        <begin position="92"/>
        <end position="111"/>
    </location>
</feature>
<comment type="caution">
    <text evidence="8">The sequence shown here is derived from an EMBL/GenBank/DDBJ whole genome shotgun (WGS) entry which is preliminary data.</text>
</comment>
<evidence type="ECO:0000313" key="8">
    <source>
        <dbReference type="EMBL" id="MCX2980379.1"/>
    </source>
</evidence>
<keyword evidence="2" id="KW-1003">Cell membrane</keyword>
<accession>A0ABT3TDP3</accession>
<feature type="transmembrane region" description="Helical" evidence="7">
    <location>
        <begin position="117"/>
        <end position="139"/>
    </location>
</feature>
<feature type="transmembrane region" description="Helical" evidence="7">
    <location>
        <begin position="62"/>
        <end position="80"/>
    </location>
</feature>
<keyword evidence="5 7" id="KW-1133">Transmembrane helix</keyword>
<keyword evidence="3 8" id="KW-0808">Transferase</keyword>
<gene>
    <name evidence="8" type="ORF">EYC98_05775</name>
</gene>
<evidence type="ECO:0000256" key="5">
    <source>
        <dbReference type="ARBA" id="ARBA00022989"/>
    </source>
</evidence>
<dbReference type="InterPro" id="IPR018480">
    <property type="entry name" value="PNAcMuramoyl-5peptid_Trfase_CS"/>
</dbReference>
<evidence type="ECO:0000256" key="7">
    <source>
        <dbReference type="SAM" id="Phobius"/>
    </source>
</evidence>